<evidence type="ECO:0000256" key="9">
    <source>
        <dbReference type="ARBA" id="ARBA00022737"/>
    </source>
</evidence>
<sequence length="120" mass="14170">MYEVAYSKYLEEVVKILESDPKFTERLKGMPEADIKVCCSIDHIDDLDDHVFDKLHKAKLEEIERLREQIQKQIEVSYFNVTYVHFVEALCYRQCEFVVGSMVYNLLIDNICFILNQIAV</sequence>
<dbReference type="GO" id="GO:0016020">
    <property type="term" value="C:membrane"/>
    <property type="evidence" value="ECO:0007669"/>
    <property type="project" value="UniProtKB-SubCell"/>
</dbReference>
<keyword evidence="8" id="KW-0732">Signal</keyword>
<keyword evidence="9" id="KW-0677">Repeat</keyword>
<keyword evidence="6" id="KW-0964">Secreted</keyword>
<feature type="domain" description="NUCB1-like N-terminal" evidence="12">
    <location>
        <begin position="2"/>
        <end position="77"/>
    </location>
</feature>
<evidence type="ECO:0000256" key="8">
    <source>
        <dbReference type="ARBA" id="ARBA00022729"/>
    </source>
</evidence>
<comment type="subcellular location">
    <subcellularLocation>
        <location evidence="2">Cytoplasm</location>
    </subcellularLocation>
    <subcellularLocation>
        <location evidence="3">Golgi apparatus</location>
    </subcellularLocation>
    <subcellularLocation>
        <location evidence="1">Membrane</location>
    </subcellularLocation>
    <subcellularLocation>
        <location evidence="4">Secreted</location>
    </subcellularLocation>
</comment>
<protein>
    <submittedName>
        <fullName evidence="14">ING domain-containing protein</fullName>
    </submittedName>
</protein>
<name>A0A1I7WGI5_HETBA</name>
<evidence type="ECO:0000256" key="6">
    <source>
        <dbReference type="ARBA" id="ARBA00022525"/>
    </source>
</evidence>
<evidence type="ECO:0000256" key="7">
    <source>
        <dbReference type="ARBA" id="ARBA00022553"/>
    </source>
</evidence>
<dbReference type="InterPro" id="IPR057576">
    <property type="entry name" value="NUCB1_N"/>
</dbReference>
<evidence type="ECO:0000256" key="2">
    <source>
        <dbReference type="ARBA" id="ARBA00004496"/>
    </source>
</evidence>
<evidence type="ECO:0000313" key="13">
    <source>
        <dbReference type="Proteomes" id="UP000095283"/>
    </source>
</evidence>
<accession>A0A1I7WGI5</accession>
<organism evidence="13 14">
    <name type="scientific">Heterorhabditis bacteriophora</name>
    <name type="common">Entomopathogenic nematode worm</name>
    <dbReference type="NCBI Taxonomy" id="37862"/>
    <lineage>
        <taxon>Eukaryota</taxon>
        <taxon>Metazoa</taxon>
        <taxon>Ecdysozoa</taxon>
        <taxon>Nematoda</taxon>
        <taxon>Chromadorea</taxon>
        <taxon>Rhabditida</taxon>
        <taxon>Rhabditina</taxon>
        <taxon>Rhabditomorpha</taxon>
        <taxon>Strongyloidea</taxon>
        <taxon>Heterorhabditidae</taxon>
        <taxon>Heterorhabditis</taxon>
    </lineage>
</organism>
<evidence type="ECO:0000256" key="1">
    <source>
        <dbReference type="ARBA" id="ARBA00004370"/>
    </source>
</evidence>
<evidence type="ECO:0000313" key="14">
    <source>
        <dbReference type="WBParaSite" id="Hba_04102"/>
    </source>
</evidence>
<dbReference type="WBParaSite" id="Hba_04102">
    <property type="protein sequence ID" value="Hba_04102"/>
    <property type="gene ID" value="Hba_04102"/>
</dbReference>
<dbReference type="PANTHER" id="PTHR19237:SF20">
    <property type="entry name" value="NUCLEOBINDIN 1"/>
    <property type="match status" value="1"/>
</dbReference>
<dbReference type="GO" id="GO:0070062">
    <property type="term" value="C:extracellular exosome"/>
    <property type="evidence" value="ECO:0007669"/>
    <property type="project" value="TreeGrafter"/>
</dbReference>
<keyword evidence="5" id="KW-0963">Cytoplasm</keyword>
<evidence type="ECO:0000256" key="4">
    <source>
        <dbReference type="ARBA" id="ARBA00004613"/>
    </source>
</evidence>
<evidence type="ECO:0000256" key="5">
    <source>
        <dbReference type="ARBA" id="ARBA00022490"/>
    </source>
</evidence>
<dbReference type="GO" id="GO:0005793">
    <property type="term" value="C:endoplasmic reticulum-Golgi intermediate compartment"/>
    <property type="evidence" value="ECO:0007669"/>
    <property type="project" value="TreeGrafter"/>
</dbReference>
<dbReference type="Pfam" id="PF25434">
    <property type="entry name" value="NUCB1_N"/>
    <property type="match status" value="1"/>
</dbReference>
<keyword evidence="10" id="KW-0333">Golgi apparatus</keyword>
<dbReference type="PANTHER" id="PTHR19237">
    <property type="entry name" value="NUCLEOBINDIN"/>
    <property type="match status" value="1"/>
</dbReference>
<evidence type="ECO:0000256" key="3">
    <source>
        <dbReference type="ARBA" id="ARBA00004555"/>
    </source>
</evidence>
<reference evidence="14" key="1">
    <citation type="submission" date="2016-11" db="UniProtKB">
        <authorList>
            <consortium name="WormBaseParasite"/>
        </authorList>
    </citation>
    <scope>IDENTIFICATION</scope>
</reference>
<dbReference type="GO" id="GO:0005509">
    <property type="term" value="F:calcium ion binding"/>
    <property type="evidence" value="ECO:0007669"/>
    <property type="project" value="TreeGrafter"/>
</dbReference>
<dbReference type="AlphaFoldDB" id="A0A1I7WGI5"/>
<proteinExistence type="predicted"/>
<keyword evidence="11" id="KW-0472">Membrane</keyword>
<evidence type="ECO:0000256" key="11">
    <source>
        <dbReference type="ARBA" id="ARBA00023136"/>
    </source>
</evidence>
<evidence type="ECO:0000256" key="10">
    <source>
        <dbReference type="ARBA" id="ARBA00023034"/>
    </source>
</evidence>
<dbReference type="InterPro" id="IPR040250">
    <property type="entry name" value="Nucleobindin"/>
</dbReference>
<evidence type="ECO:0000259" key="12">
    <source>
        <dbReference type="Pfam" id="PF25434"/>
    </source>
</evidence>
<dbReference type="Proteomes" id="UP000095283">
    <property type="component" value="Unplaced"/>
</dbReference>
<dbReference type="GO" id="GO:0005794">
    <property type="term" value="C:Golgi apparatus"/>
    <property type="evidence" value="ECO:0007669"/>
    <property type="project" value="UniProtKB-SubCell"/>
</dbReference>
<keyword evidence="7" id="KW-0597">Phosphoprotein</keyword>
<keyword evidence="13" id="KW-1185">Reference proteome</keyword>